<dbReference type="OMA" id="SCDNALT"/>
<reference evidence="8 9" key="1">
    <citation type="journal article" date="2018" name="Nat. Ecol. Evol.">
        <title>Genomic signatures of mitonuclear coevolution across populations of Tigriopus californicus.</title>
        <authorList>
            <person name="Barreto F.S."/>
            <person name="Watson E.T."/>
            <person name="Lima T.G."/>
            <person name="Willett C.S."/>
            <person name="Edmands S."/>
            <person name="Li W."/>
            <person name="Burton R.S."/>
        </authorList>
    </citation>
    <scope>NUCLEOTIDE SEQUENCE [LARGE SCALE GENOMIC DNA]</scope>
    <source>
        <strain evidence="8 9">San Diego</strain>
    </source>
</reference>
<evidence type="ECO:0000256" key="4">
    <source>
        <dbReference type="ARBA" id="ARBA00022737"/>
    </source>
</evidence>
<evidence type="ECO:0000256" key="2">
    <source>
        <dbReference type="ARBA" id="ARBA00022448"/>
    </source>
</evidence>
<keyword evidence="3" id="KW-0963">Cytoplasm</keyword>
<dbReference type="Proteomes" id="UP000318571">
    <property type="component" value="Chromosome 2"/>
</dbReference>
<feature type="domain" description="Dynein axonemal assembly factor 5 TPR repeats" evidence="7">
    <location>
        <begin position="228"/>
        <end position="454"/>
    </location>
</feature>
<keyword evidence="5" id="KW-0653">Protein transport</keyword>
<evidence type="ECO:0000259" key="7">
    <source>
        <dbReference type="Pfam" id="PF25757"/>
    </source>
</evidence>
<evidence type="ECO:0000256" key="5">
    <source>
        <dbReference type="ARBA" id="ARBA00022927"/>
    </source>
</evidence>
<comment type="subcellular location">
    <subcellularLocation>
        <location evidence="1">Cytoplasm</location>
    </subcellularLocation>
</comment>
<evidence type="ECO:0000313" key="9">
    <source>
        <dbReference type="Proteomes" id="UP000318571"/>
    </source>
</evidence>
<accession>A0A553PBW2</accession>
<dbReference type="Pfam" id="PF25757">
    <property type="entry name" value="TPR_DNAAF5"/>
    <property type="match status" value="1"/>
</dbReference>
<dbReference type="GO" id="GO:0006606">
    <property type="term" value="P:protein import into nucleus"/>
    <property type="evidence" value="ECO:0007669"/>
    <property type="project" value="InterPro"/>
</dbReference>
<keyword evidence="9" id="KW-1185">Reference proteome</keyword>
<dbReference type="SUPFAM" id="SSF48371">
    <property type="entry name" value="ARM repeat"/>
    <property type="match status" value="1"/>
</dbReference>
<feature type="compositionally biased region" description="Basic and acidic residues" evidence="6">
    <location>
        <begin position="156"/>
        <end position="167"/>
    </location>
</feature>
<organism evidence="8 9">
    <name type="scientific">Tigriopus californicus</name>
    <name type="common">Marine copepod</name>
    <dbReference type="NCBI Taxonomy" id="6832"/>
    <lineage>
        <taxon>Eukaryota</taxon>
        <taxon>Metazoa</taxon>
        <taxon>Ecdysozoa</taxon>
        <taxon>Arthropoda</taxon>
        <taxon>Crustacea</taxon>
        <taxon>Multicrustacea</taxon>
        <taxon>Hexanauplia</taxon>
        <taxon>Copepoda</taxon>
        <taxon>Harpacticoida</taxon>
        <taxon>Harpacticidae</taxon>
        <taxon>Tigriopus</taxon>
    </lineage>
</organism>
<dbReference type="OrthoDB" id="414039at2759"/>
<proteinExistence type="predicted"/>
<dbReference type="InterPro" id="IPR057978">
    <property type="entry name" value="TPR_DAAF5"/>
</dbReference>
<evidence type="ECO:0000256" key="6">
    <source>
        <dbReference type="SAM" id="MobiDB-lite"/>
    </source>
</evidence>
<feature type="region of interest" description="Disordered" evidence="6">
    <location>
        <begin position="696"/>
        <end position="718"/>
    </location>
</feature>
<keyword evidence="4" id="KW-0677">Repeat</keyword>
<name>A0A553PBW2_TIGCA</name>
<dbReference type="InterPro" id="IPR040122">
    <property type="entry name" value="Importin_beta"/>
</dbReference>
<feature type="region of interest" description="Disordered" evidence="6">
    <location>
        <begin position="156"/>
        <end position="178"/>
    </location>
</feature>
<comment type="caution">
    <text evidence="8">The sequence shown here is derived from an EMBL/GenBank/DDBJ whole genome shotgun (WGS) entry which is preliminary data.</text>
</comment>
<dbReference type="Gene3D" id="1.25.10.10">
    <property type="entry name" value="Leucine-rich Repeat Variant"/>
    <property type="match status" value="2"/>
</dbReference>
<keyword evidence="2" id="KW-0813">Transport</keyword>
<evidence type="ECO:0000313" key="8">
    <source>
        <dbReference type="EMBL" id="TRY75172.1"/>
    </source>
</evidence>
<protein>
    <recommendedName>
        <fullName evidence="7">Dynein axonemal assembly factor 5 TPR repeats domain-containing protein</fullName>
    </recommendedName>
</protein>
<dbReference type="GO" id="GO:0005737">
    <property type="term" value="C:cytoplasm"/>
    <property type="evidence" value="ECO:0007669"/>
    <property type="project" value="UniProtKB-SubCell"/>
</dbReference>
<dbReference type="InterPro" id="IPR011989">
    <property type="entry name" value="ARM-like"/>
</dbReference>
<evidence type="ECO:0000256" key="1">
    <source>
        <dbReference type="ARBA" id="ARBA00004496"/>
    </source>
</evidence>
<evidence type="ECO:0000256" key="3">
    <source>
        <dbReference type="ARBA" id="ARBA00022490"/>
    </source>
</evidence>
<dbReference type="EMBL" id="VCGU01000005">
    <property type="protein sequence ID" value="TRY75172.1"/>
    <property type="molecule type" value="Genomic_DNA"/>
</dbReference>
<dbReference type="PANTHER" id="PTHR10527">
    <property type="entry name" value="IMPORTIN BETA"/>
    <property type="match status" value="1"/>
</dbReference>
<gene>
    <name evidence="8" type="ORF">TCAL_14582</name>
</gene>
<dbReference type="InterPro" id="IPR016024">
    <property type="entry name" value="ARM-type_fold"/>
</dbReference>
<dbReference type="AlphaFoldDB" id="A0A553PBW2"/>
<sequence>MEDLPKSDQIWELLTHHSKLERDKGQARLEEMLVSQKTGPLDRDLRATCESFITAMNDECPWESKLGLLLASKALVRQTNNSSVDESRHFVELLTESCVSLLAEKEEVRVRGLAAEVLGEMCHQFGPEIYLQVRERVLEIIQSNLERETDRLKLDESSHFKDAHDGSSDDEDVRSTVSSNAEEIFHDTAGWKNLESSMNCLEYMVEGCGSGFLPYITPDLVELIVTSLKHTNRFVRETGYNTLTSFLRTGKLSVMEGPVLQEKVAAQFAKHIAIGLADNWSQVRLAASVACRELFLSISDDEAKKEAFYPILLPRLCLNRYYMAEGVKLYNQQTWKLTVGDQGRVLVEKHIQEVINYYVMCTLADNHAVREAACLCIGELAVKISRPILLPHVKSLVEVFCECFQDHSWPVRDTACVASGNFIRMYPTECQDKISILMPMFLGNLKDPISSVRQGAALSLANVLQAYPEVMFDPIKEILIDGFAGLSDQPEESQRYQNLSSENATFGVVKKLRDNDVELHENQPMYSCGSLAPKMGRGGTSGGCSSAMFKKNPEPWEFADGCVHLFTELTSLADFHAKLHPLVSKISQACYKRHYTLHLSFIETVLKRLPDMAERLGKRYFKPYLEDFMDPIFYAFGSENALARVAAEHCLAYLSQWLGPNILRGRVEQVDPKYLELLEQAMMQSPMSMEMGTVPSSISIPPKSEQHASYQHLGGTPT</sequence>